<evidence type="ECO:0000259" key="5">
    <source>
        <dbReference type="PROSITE" id="PS51790"/>
    </source>
</evidence>
<proteinExistence type="predicted"/>
<dbReference type="NCBIfam" id="TIGR00357">
    <property type="entry name" value="peptide-methionine (R)-S-oxide reductase MsrB"/>
    <property type="match status" value="1"/>
</dbReference>
<dbReference type="PROSITE" id="PS51790">
    <property type="entry name" value="MSRB"/>
    <property type="match status" value="1"/>
</dbReference>
<dbReference type="Proteomes" id="UP001501243">
    <property type="component" value="Unassembled WGS sequence"/>
</dbReference>
<dbReference type="EC" id="1.8.4.12" evidence="1"/>
<organism evidence="6 7">
    <name type="scientific">Hymenobacter ginsengisoli</name>
    <dbReference type="NCBI Taxonomy" id="1051626"/>
    <lineage>
        <taxon>Bacteria</taxon>
        <taxon>Pseudomonadati</taxon>
        <taxon>Bacteroidota</taxon>
        <taxon>Cytophagia</taxon>
        <taxon>Cytophagales</taxon>
        <taxon>Hymenobacteraceae</taxon>
        <taxon>Hymenobacter</taxon>
    </lineage>
</organism>
<dbReference type="Gene3D" id="2.170.150.20">
    <property type="entry name" value="Peptide methionine sulfoxide reductase"/>
    <property type="match status" value="1"/>
</dbReference>
<evidence type="ECO:0000256" key="2">
    <source>
        <dbReference type="ARBA" id="ARBA00023002"/>
    </source>
</evidence>
<protein>
    <recommendedName>
        <fullName evidence="1">peptide-methionine (R)-S-oxide reductase</fullName>
        <ecNumber evidence="1">1.8.4.12</ecNumber>
    </recommendedName>
</protein>
<gene>
    <name evidence="6" type="ORF">GCM10023172_40830</name>
</gene>
<name>A0ABP8QQ74_9BACT</name>
<evidence type="ECO:0000313" key="6">
    <source>
        <dbReference type="EMBL" id="GAA4508551.1"/>
    </source>
</evidence>
<dbReference type="PANTHER" id="PTHR10173:SF57">
    <property type="entry name" value="PEPTIDE-METHIONINE (R)-S-OXIDE REDUCTASE"/>
    <property type="match status" value="1"/>
</dbReference>
<dbReference type="InterPro" id="IPR011057">
    <property type="entry name" value="Mss4-like_sf"/>
</dbReference>
<comment type="caution">
    <text evidence="6">The sequence shown here is derived from an EMBL/GenBank/DDBJ whole genome shotgun (WGS) entry which is preliminary data.</text>
</comment>
<dbReference type="Pfam" id="PF01641">
    <property type="entry name" value="SelR"/>
    <property type="match status" value="1"/>
</dbReference>
<keyword evidence="2" id="KW-0560">Oxidoreductase</keyword>
<dbReference type="PANTHER" id="PTHR10173">
    <property type="entry name" value="METHIONINE SULFOXIDE REDUCTASE"/>
    <property type="match status" value="1"/>
</dbReference>
<comment type="catalytic activity">
    <reaction evidence="3">
        <text>L-methionyl-[protein] + [thioredoxin]-disulfide + H2O = L-methionyl-(R)-S-oxide-[protein] + [thioredoxin]-dithiol</text>
        <dbReference type="Rhea" id="RHEA:24164"/>
        <dbReference type="Rhea" id="RHEA-COMP:10698"/>
        <dbReference type="Rhea" id="RHEA-COMP:10700"/>
        <dbReference type="Rhea" id="RHEA-COMP:12313"/>
        <dbReference type="Rhea" id="RHEA-COMP:12314"/>
        <dbReference type="ChEBI" id="CHEBI:15377"/>
        <dbReference type="ChEBI" id="CHEBI:16044"/>
        <dbReference type="ChEBI" id="CHEBI:29950"/>
        <dbReference type="ChEBI" id="CHEBI:45764"/>
        <dbReference type="ChEBI" id="CHEBI:50058"/>
        <dbReference type="EC" id="1.8.4.12"/>
    </reaction>
</comment>
<keyword evidence="7" id="KW-1185">Reference proteome</keyword>
<evidence type="ECO:0000313" key="7">
    <source>
        <dbReference type="Proteomes" id="UP001501243"/>
    </source>
</evidence>
<dbReference type="InterPro" id="IPR002579">
    <property type="entry name" value="Met_Sox_Rdtase_MsrB_dom"/>
</dbReference>
<evidence type="ECO:0000256" key="3">
    <source>
        <dbReference type="ARBA" id="ARBA00048488"/>
    </source>
</evidence>
<evidence type="ECO:0000256" key="1">
    <source>
        <dbReference type="ARBA" id="ARBA00012499"/>
    </source>
</evidence>
<dbReference type="SUPFAM" id="SSF51316">
    <property type="entry name" value="Mss4-like"/>
    <property type="match status" value="1"/>
</dbReference>
<dbReference type="EMBL" id="BAABGQ010000012">
    <property type="protein sequence ID" value="GAA4508551.1"/>
    <property type="molecule type" value="Genomic_DNA"/>
</dbReference>
<reference evidence="7" key="1">
    <citation type="journal article" date="2019" name="Int. J. Syst. Evol. Microbiol.">
        <title>The Global Catalogue of Microorganisms (GCM) 10K type strain sequencing project: providing services to taxonomists for standard genome sequencing and annotation.</title>
        <authorList>
            <consortium name="The Broad Institute Genomics Platform"/>
            <consortium name="The Broad Institute Genome Sequencing Center for Infectious Disease"/>
            <person name="Wu L."/>
            <person name="Ma J."/>
        </authorList>
    </citation>
    <scope>NUCLEOTIDE SEQUENCE [LARGE SCALE GENOMIC DNA]</scope>
    <source>
        <strain evidence="7">JCM 17841</strain>
    </source>
</reference>
<feature type="domain" description="MsrB" evidence="5">
    <location>
        <begin position="92"/>
        <end position="214"/>
    </location>
</feature>
<evidence type="ECO:0000256" key="4">
    <source>
        <dbReference type="SAM" id="MobiDB-lite"/>
    </source>
</evidence>
<accession>A0ABP8QQ74</accession>
<dbReference type="InterPro" id="IPR028427">
    <property type="entry name" value="Met_Sox_Rdtase_MsrB"/>
</dbReference>
<sequence>MHPNDLAFTFVKPVTYPRISFAMRLSLLPLLLSVVAFSPACSQSHADQSKPAKPIAGVVPAGPHGASVTTAKYPQPQPVTGKPGEFPVQHTDAEWKKLLTPDQYYILREEGTERPFTGKYHDNHAAGTYYCAADHNLLFSSDTKFESGTGWPSFYAPATVASVKVKSDESFGMSRDEIVCAKCGGHLGHVFDDGPKPTGQRYCMDGNALLFEPKK</sequence>
<feature type="region of interest" description="Disordered" evidence="4">
    <location>
        <begin position="46"/>
        <end position="82"/>
    </location>
</feature>